<proteinExistence type="predicted"/>
<protein>
    <submittedName>
        <fullName evidence="1">Uncharacterized protein</fullName>
    </submittedName>
</protein>
<evidence type="ECO:0000313" key="2">
    <source>
        <dbReference type="Proteomes" id="UP000018143"/>
    </source>
</evidence>
<comment type="caution">
    <text evidence="1">The sequence shown here is derived from an EMBL/GenBank/DDBJ whole genome shotgun (WGS) entry which is preliminary data.</text>
</comment>
<sequence length="42" mass="5339">MLCVHWALLEKSYFREFEIFSLQTYQTYNERLCYTFLYFLLD</sequence>
<keyword evidence="2" id="KW-1185">Reference proteome</keyword>
<organism evidence="1 2">
    <name type="scientific">Helicobacter fennelliae MRY12-0050</name>
    <dbReference type="NCBI Taxonomy" id="1325130"/>
    <lineage>
        <taxon>Bacteria</taxon>
        <taxon>Pseudomonadati</taxon>
        <taxon>Campylobacterota</taxon>
        <taxon>Epsilonproteobacteria</taxon>
        <taxon>Campylobacterales</taxon>
        <taxon>Helicobacteraceae</taxon>
        <taxon>Helicobacter</taxon>
    </lineage>
</organism>
<evidence type="ECO:0000313" key="1">
    <source>
        <dbReference type="EMBL" id="GAD18860.1"/>
    </source>
</evidence>
<reference evidence="1 2" key="1">
    <citation type="journal article" date="2013" name="Genome Announc.">
        <title>Draft Genome Sequence of Helicobacter fennelliae Strain MRY12-0050, Isolated from a Bacteremia Patient.</title>
        <authorList>
            <person name="Rimbara E."/>
            <person name="Matsui M."/>
            <person name="Mori S."/>
            <person name="Suzuki S."/>
            <person name="Suzuki M."/>
            <person name="Kim H."/>
            <person name="Sekizuka T."/>
            <person name="Kuroda M."/>
            <person name="Shibayama K."/>
        </authorList>
    </citation>
    <scope>NUCLEOTIDE SEQUENCE [LARGE SCALE GENOMIC DNA]</scope>
    <source>
        <strain evidence="1 2">MRY12-0050</strain>
    </source>
</reference>
<name>T1CY41_9HELI</name>
<dbReference type="STRING" id="1325130.HFN_2272"/>
<dbReference type="EMBL" id="BASD01000009">
    <property type="protein sequence ID" value="GAD18860.1"/>
    <property type="molecule type" value="Genomic_DNA"/>
</dbReference>
<accession>T1CY41</accession>
<gene>
    <name evidence="1" type="ORF">HFN_2272</name>
</gene>
<dbReference type="Proteomes" id="UP000018143">
    <property type="component" value="Unassembled WGS sequence"/>
</dbReference>
<dbReference type="AlphaFoldDB" id="T1CY41"/>